<sequence length="176" mass="20130">MCRKIIFPICALIVLVISNAQADTNTISRYVPQAQQVGSGRLTFLFWNVYDATLYAPKAQWSAHEPYALSISYLREIKGAEIAKTSAEAIRDLGFSDEEILDDWYRRMLMIFPDVDKGSKLIGVRNDKGETIFYNNDQIAGTITDPAFADWFFGIWLNEKTQKPELRRKLLGLQTR</sequence>
<feature type="domain" description="Chalcone isomerase" evidence="2">
    <location>
        <begin position="42"/>
        <end position="172"/>
    </location>
</feature>
<protein>
    <submittedName>
        <fullName evidence="3">Chalcone isomerase-like</fullName>
    </submittedName>
</protein>
<feature type="chain" id="PRO_5034033671" evidence="1">
    <location>
        <begin position="23"/>
        <end position="176"/>
    </location>
</feature>
<evidence type="ECO:0000256" key="1">
    <source>
        <dbReference type="SAM" id="SignalP"/>
    </source>
</evidence>
<keyword evidence="1" id="KW-0732">Signal</keyword>
<dbReference type="AlphaFoldDB" id="A0A8G2C617"/>
<name>A0A8G2C617_DESNO</name>
<gene>
    <name evidence="3" type="ORF">SAMN05421830_11933</name>
</gene>
<proteinExistence type="predicted"/>
<feature type="signal peptide" evidence="1">
    <location>
        <begin position="1"/>
        <end position="22"/>
    </location>
</feature>
<dbReference type="InterPro" id="IPR016087">
    <property type="entry name" value="Chalcone_isomerase"/>
</dbReference>
<organism evidence="3 4">
    <name type="scientific">Desulfomicrobium norvegicum (strain DSM 1741 / NCIMB 8310)</name>
    <name type="common">Desulfovibrio baculatus (strain Norway 4)</name>
    <name type="synonym">Desulfovibrio desulfuricans (strain Norway 4)</name>
    <dbReference type="NCBI Taxonomy" id="52561"/>
    <lineage>
        <taxon>Bacteria</taxon>
        <taxon>Pseudomonadati</taxon>
        <taxon>Thermodesulfobacteriota</taxon>
        <taxon>Desulfovibrionia</taxon>
        <taxon>Desulfovibrionales</taxon>
        <taxon>Desulfomicrobiaceae</taxon>
        <taxon>Desulfomicrobium</taxon>
    </lineage>
</organism>
<dbReference type="GO" id="GO:0016853">
    <property type="term" value="F:isomerase activity"/>
    <property type="evidence" value="ECO:0007669"/>
    <property type="project" value="UniProtKB-KW"/>
</dbReference>
<keyword evidence="3" id="KW-0413">Isomerase</keyword>
<evidence type="ECO:0000313" key="4">
    <source>
        <dbReference type="Proteomes" id="UP000199581"/>
    </source>
</evidence>
<dbReference type="EMBL" id="FOTO01000019">
    <property type="protein sequence ID" value="SFM19115.1"/>
    <property type="molecule type" value="Genomic_DNA"/>
</dbReference>
<dbReference type="OrthoDB" id="9795336at2"/>
<comment type="caution">
    <text evidence="3">The sequence shown here is derived from an EMBL/GenBank/DDBJ whole genome shotgun (WGS) entry which is preliminary data.</text>
</comment>
<evidence type="ECO:0000259" key="2">
    <source>
        <dbReference type="Pfam" id="PF16036"/>
    </source>
</evidence>
<dbReference type="Proteomes" id="UP000199581">
    <property type="component" value="Unassembled WGS sequence"/>
</dbReference>
<dbReference type="RefSeq" id="WP_092194366.1">
    <property type="nucleotide sequence ID" value="NZ_FOTO01000019.1"/>
</dbReference>
<reference evidence="3 4" key="1">
    <citation type="submission" date="2016-10" db="EMBL/GenBank/DDBJ databases">
        <authorList>
            <person name="Varghese N."/>
            <person name="Submissions S."/>
        </authorList>
    </citation>
    <scope>NUCLEOTIDE SEQUENCE [LARGE SCALE GENOMIC DNA]</scope>
    <source>
        <strain evidence="3 4">DSM 1741</strain>
    </source>
</reference>
<dbReference type="Pfam" id="PF16036">
    <property type="entry name" value="Chalcone_3"/>
    <property type="match status" value="1"/>
</dbReference>
<evidence type="ECO:0000313" key="3">
    <source>
        <dbReference type="EMBL" id="SFM19115.1"/>
    </source>
</evidence>
<accession>A0A8G2C617</accession>
<keyword evidence="4" id="KW-1185">Reference proteome</keyword>